<name>A0ABD3XCP0_SINWO</name>
<feature type="compositionally biased region" description="Basic and acidic residues" evidence="4">
    <location>
        <begin position="246"/>
        <end position="264"/>
    </location>
</feature>
<keyword evidence="7" id="KW-1185">Reference proteome</keyword>
<dbReference type="PANTHER" id="PTHR14430">
    <property type="entry name" value="RABIN3-RELATED"/>
    <property type="match status" value="1"/>
</dbReference>
<reference evidence="6 7" key="1">
    <citation type="submission" date="2024-11" db="EMBL/GenBank/DDBJ databases">
        <title>Chromosome-level genome assembly of the freshwater bivalve Anodonta woodiana.</title>
        <authorList>
            <person name="Chen X."/>
        </authorList>
    </citation>
    <scope>NUCLEOTIDE SEQUENCE [LARGE SCALE GENOMIC DNA]</scope>
    <source>
        <strain evidence="6">MN2024</strain>
        <tissue evidence="6">Gills</tissue>
    </source>
</reference>
<evidence type="ECO:0000256" key="4">
    <source>
        <dbReference type="SAM" id="MobiDB-lite"/>
    </source>
</evidence>
<gene>
    <name evidence="6" type="ORF">ACJMK2_029606</name>
</gene>
<evidence type="ECO:0000256" key="1">
    <source>
        <dbReference type="ARBA" id="ARBA00023054"/>
    </source>
</evidence>
<dbReference type="PANTHER" id="PTHR14430:SF0">
    <property type="entry name" value="SEC2P DOMAIN-CONTAINING PROTEIN"/>
    <property type="match status" value="1"/>
</dbReference>
<sequence length="419" mass="48526">MDLGWVGPPGYTASAPEEQCDPVIKVTVTDAKCYDEHMQLSEANLNYSCSTPALTEAQQTHSNGHENIQSYDDDYVPVNLRKHPKKELRHAYSDVLPENPRRRSQTMNEAKEHAVACLQRELDKAQKEMKLKDEECEKLLKVRDQMGEELEELTASLFQEANNMVQEANIKRMNTEKHLQEANQKVEILEAEVLALKQLVLTSTPSSPNKHLHPQICINNSTEKKKDKDKDKGGKPFWKTHRRSTSHHEFTKEARQEAEAQQEAKNDRCKEIDPVCMEEFKCWRLQSDLGRSSHFLSRIIVEDIWPCLNFSNSKLAERVQCCVEDNNIAIEPIPGDNSYPRKCSLTETHHLCNYKIRLGDDSEWYSISQHCRNRIAAVCDFYTYIRYIHQGLVKAEDKEVFYEISRLRKQMSLARLGYI</sequence>
<feature type="region of interest" description="Disordered" evidence="4">
    <location>
        <begin position="205"/>
        <end position="264"/>
    </location>
</feature>
<comment type="caution">
    <text evidence="6">The sequence shown here is derived from an EMBL/GenBank/DDBJ whole genome shotgun (WGS) entry which is preliminary data.</text>
</comment>
<keyword evidence="1 3" id="KW-0175">Coiled coil</keyword>
<evidence type="ECO:0000259" key="5">
    <source>
        <dbReference type="Pfam" id="PF06428"/>
    </source>
</evidence>
<dbReference type="InterPro" id="IPR009449">
    <property type="entry name" value="Sec2_N"/>
</dbReference>
<feature type="coiled-coil region" evidence="3">
    <location>
        <begin position="108"/>
        <end position="199"/>
    </location>
</feature>
<dbReference type="Proteomes" id="UP001634394">
    <property type="component" value="Unassembled WGS sequence"/>
</dbReference>
<accession>A0ABD3XCP0</accession>
<proteinExistence type="inferred from homology"/>
<dbReference type="EMBL" id="JBJQND010000003">
    <property type="protein sequence ID" value="KAL3883331.1"/>
    <property type="molecule type" value="Genomic_DNA"/>
</dbReference>
<comment type="similarity">
    <text evidence="2">Belongs to the SEC2 family.</text>
</comment>
<dbReference type="InterPro" id="IPR040351">
    <property type="entry name" value="RAB3IL/RAB3IP/Sec2"/>
</dbReference>
<evidence type="ECO:0000313" key="6">
    <source>
        <dbReference type="EMBL" id="KAL3883331.1"/>
    </source>
</evidence>
<dbReference type="SUPFAM" id="SSF144284">
    <property type="entry name" value="Sec2 N-terminal region"/>
    <property type="match status" value="1"/>
</dbReference>
<dbReference type="Gene3D" id="1.20.5.4880">
    <property type="match status" value="1"/>
</dbReference>
<dbReference type="Pfam" id="PF06428">
    <property type="entry name" value="Sec2p"/>
    <property type="match status" value="1"/>
</dbReference>
<dbReference type="AlphaFoldDB" id="A0ABD3XCP0"/>
<dbReference type="Pfam" id="PF25555">
    <property type="entry name" value="RAB3A-like_C"/>
    <property type="match status" value="1"/>
</dbReference>
<feature type="compositionally biased region" description="Basic and acidic residues" evidence="4">
    <location>
        <begin position="222"/>
        <end position="234"/>
    </location>
</feature>
<evidence type="ECO:0000256" key="2">
    <source>
        <dbReference type="ARBA" id="ARBA00025794"/>
    </source>
</evidence>
<protein>
    <recommendedName>
        <fullName evidence="5">GDP/GTP exchange factor Sec2 N-terminal domain-containing protein</fullName>
    </recommendedName>
</protein>
<organism evidence="6 7">
    <name type="scientific">Sinanodonta woodiana</name>
    <name type="common">Chinese pond mussel</name>
    <name type="synonym">Anodonta woodiana</name>
    <dbReference type="NCBI Taxonomy" id="1069815"/>
    <lineage>
        <taxon>Eukaryota</taxon>
        <taxon>Metazoa</taxon>
        <taxon>Spiralia</taxon>
        <taxon>Lophotrochozoa</taxon>
        <taxon>Mollusca</taxon>
        <taxon>Bivalvia</taxon>
        <taxon>Autobranchia</taxon>
        <taxon>Heteroconchia</taxon>
        <taxon>Palaeoheterodonta</taxon>
        <taxon>Unionida</taxon>
        <taxon>Unionoidea</taxon>
        <taxon>Unionidae</taxon>
        <taxon>Unioninae</taxon>
        <taxon>Sinanodonta</taxon>
    </lineage>
</organism>
<evidence type="ECO:0000256" key="3">
    <source>
        <dbReference type="SAM" id="Coils"/>
    </source>
</evidence>
<evidence type="ECO:0000313" key="7">
    <source>
        <dbReference type="Proteomes" id="UP001634394"/>
    </source>
</evidence>
<feature type="domain" description="GDP/GTP exchange factor Sec2 N-terminal" evidence="5">
    <location>
        <begin position="96"/>
        <end position="187"/>
    </location>
</feature>